<evidence type="ECO:0000259" key="2">
    <source>
        <dbReference type="Pfam" id="PF04069"/>
    </source>
</evidence>
<sequence length="308" mass="32950">MKTLAPTLVAAIAAAAIAGPAAAQSQCDTVRMSDVGWTDITSTTTLTRQILEALGYDVNVDVIGVPVTFASLSAGDIDVFLGNWMPSQEAALQPYLDDGSIETLAVNLEGTKYNIAVPSYLAAEGLTSYEDLPRFADELDHKIYGIEPGNEGNEYLIGLTEAGGPLEGWQIVQSSEQGMLAQVSRLYPRQEPVVFLAWAPHPMNASFDLTYLQGGEEFFGSEGVVNTIARKGFAEECPNVARLLTQQRFTLPMENEMMGLILDDGMTADAAVKQWVAAHPDVIAPWLDGVTTVDGAEGLPAVRKALGL</sequence>
<dbReference type="SUPFAM" id="SSF53850">
    <property type="entry name" value="Periplasmic binding protein-like II"/>
    <property type="match status" value="1"/>
</dbReference>
<dbReference type="CDD" id="cd13640">
    <property type="entry name" value="PBP2_ChoX"/>
    <property type="match status" value="1"/>
</dbReference>
<dbReference type="InterPro" id="IPR017783">
    <property type="entry name" value="ABC_choline_sub-bd"/>
</dbReference>
<dbReference type="Gene3D" id="3.40.190.100">
    <property type="entry name" value="Glycine betaine-binding periplasmic protein, domain 2"/>
    <property type="match status" value="1"/>
</dbReference>
<gene>
    <name evidence="3" type="primary">choX</name>
    <name evidence="3" type="ORF">GR316_10725</name>
</gene>
<keyword evidence="4" id="KW-1185">Reference proteome</keyword>
<keyword evidence="1" id="KW-0732">Signal</keyword>
<dbReference type="Gene3D" id="3.40.190.10">
    <property type="entry name" value="Periplasmic binding protein-like II"/>
    <property type="match status" value="1"/>
</dbReference>
<accession>A0A8J8MU16</accession>
<organism evidence="3 4">
    <name type="scientific">Falsirhodobacter algicola</name>
    <dbReference type="NCBI Taxonomy" id="2692330"/>
    <lineage>
        <taxon>Bacteria</taxon>
        <taxon>Pseudomonadati</taxon>
        <taxon>Pseudomonadota</taxon>
        <taxon>Alphaproteobacteria</taxon>
        <taxon>Rhodobacterales</taxon>
        <taxon>Paracoccaceae</taxon>
        <taxon>Falsirhodobacter</taxon>
    </lineage>
</organism>
<dbReference type="GO" id="GO:0015871">
    <property type="term" value="P:choline transport"/>
    <property type="evidence" value="ECO:0007669"/>
    <property type="project" value="InterPro"/>
</dbReference>
<evidence type="ECO:0000256" key="1">
    <source>
        <dbReference type="SAM" id="SignalP"/>
    </source>
</evidence>
<reference evidence="3" key="1">
    <citation type="submission" date="2020-01" db="EMBL/GenBank/DDBJ databases">
        <authorList>
            <person name="Yang Y."/>
            <person name="Kwon Y.M."/>
        </authorList>
    </citation>
    <scope>NUCLEOTIDE SEQUENCE</scope>
    <source>
        <strain evidence="3">PG104</strain>
    </source>
</reference>
<dbReference type="GO" id="GO:0043190">
    <property type="term" value="C:ATP-binding cassette (ABC) transporter complex"/>
    <property type="evidence" value="ECO:0007669"/>
    <property type="project" value="InterPro"/>
</dbReference>
<dbReference type="RefSeq" id="WP_211783914.1">
    <property type="nucleotide sequence ID" value="NZ_CP047289.1"/>
</dbReference>
<dbReference type="KEGG" id="fap:GR316_10725"/>
<dbReference type="Pfam" id="PF04069">
    <property type="entry name" value="OpuAC"/>
    <property type="match status" value="1"/>
</dbReference>
<feature type="chain" id="PRO_5035183799" evidence="1">
    <location>
        <begin position="24"/>
        <end position="308"/>
    </location>
</feature>
<dbReference type="EMBL" id="CP047289">
    <property type="protein sequence ID" value="QUS36695.1"/>
    <property type="molecule type" value="Genomic_DNA"/>
</dbReference>
<evidence type="ECO:0000313" key="3">
    <source>
        <dbReference type="EMBL" id="QUS36695.1"/>
    </source>
</evidence>
<dbReference type="NCBIfam" id="TIGR03414">
    <property type="entry name" value="ABC_choline_bnd"/>
    <property type="match status" value="1"/>
</dbReference>
<dbReference type="GO" id="GO:0042597">
    <property type="term" value="C:periplasmic space"/>
    <property type="evidence" value="ECO:0007669"/>
    <property type="project" value="InterPro"/>
</dbReference>
<feature type="signal peptide" evidence="1">
    <location>
        <begin position="1"/>
        <end position="23"/>
    </location>
</feature>
<proteinExistence type="predicted"/>
<feature type="domain" description="ABC-type glycine betaine transport system substrate-binding" evidence="2">
    <location>
        <begin position="28"/>
        <end position="277"/>
    </location>
</feature>
<dbReference type="Proteomes" id="UP000679284">
    <property type="component" value="Chromosome"/>
</dbReference>
<name>A0A8J8MU16_9RHOB</name>
<evidence type="ECO:0000313" key="4">
    <source>
        <dbReference type="Proteomes" id="UP000679284"/>
    </source>
</evidence>
<dbReference type="GO" id="GO:0033265">
    <property type="term" value="F:choline binding"/>
    <property type="evidence" value="ECO:0007669"/>
    <property type="project" value="InterPro"/>
</dbReference>
<dbReference type="AlphaFoldDB" id="A0A8J8MU16"/>
<dbReference type="InterPro" id="IPR007210">
    <property type="entry name" value="ABC_Gly_betaine_transp_sub-bd"/>
</dbReference>
<dbReference type="GO" id="GO:0022857">
    <property type="term" value="F:transmembrane transporter activity"/>
    <property type="evidence" value="ECO:0007669"/>
    <property type="project" value="InterPro"/>
</dbReference>
<protein>
    <submittedName>
        <fullName evidence="3">Choline ABC transporter substrate-binding protein</fullName>
    </submittedName>
</protein>